<gene>
    <name evidence="3" type="ORF">DMA12_00130</name>
</gene>
<dbReference type="EMBL" id="QHHU01000001">
    <property type="protein sequence ID" value="RSM50614.1"/>
    <property type="molecule type" value="Genomic_DNA"/>
</dbReference>
<sequence length="265" mass="30598">MPTWLIVLIVVVAVAVLGAVIWLVTQEMQRKRLQQRFGPEYDRTVAEKDSPRAAQRELAERERRHKELDIRPLSASARERYTQQWAQVQETFVDQPSDAVAEADHVLVSLMAERGYPTEGYEQQVADLSVRHAKTLEHYRAAHATQQKRDGASTEDLRDAMVRYRTVFEDLLTDGADEQRHDDHHDRRNGHDHSNGHDHNDGHDHDRAERRDTDRVEADRTDTNRTDTNRTDITRDETARGETARGETDERPASARPRTEWNGGR</sequence>
<dbReference type="OrthoDB" id="7502542at2"/>
<dbReference type="AlphaFoldDB" id="A0A428X5K0"/>
<reference evidence="3 4" key="1">
    <citation type="submission" date="2018-05" db="EMBL/GenBank/DDBJ databases">
        <title>Evolution of GPA BGCs.</title>
        <authorList>
            <person name="Waglechner N."/>
            <person name="Wright G.D."/>
        </authorList>
    </citation>
    <scope>NUCLEOTIDE SEQUENCE [LARGE SCALE GENOMIC DNA]</scope>
    <source>
        <strain evidence="3 4">DSM 5908</strain>
    </source>
</reference>
<feature type="region of interest" description="Disordered" evidence="1">
    <location>
        <begin position="175"/>
        <end position="265"/>
    </location>
</feature>
<evidence type="ECO:0008006" key="5">
    <source>
        <dbReference type="Google" id="ProtNLM"/>
    </source>
</evidence>
<dbReference type="Proteomes" id="UP000286716">
    <property type="component" value="Unassembled WGS sequence"/>
</dbReference>
<feature type="compositionally biased region" description="Basic and acidic residues" evidence="1">
    <location>
        <begin position="177"/>
        <end position="259"/>
    </location>
</feature>
<organism evidence="3 4">
    <name type="scientific">Amycolatopsis balhimycina DSM 5908</name>
    <dbReference type="NCBI Taxonomy" id="1081091"/>
    <lineage>
        <taxon>Bacteria</taxon>
        <taxon>Bacillati</taxon>
        <taxon>Actinomycetota</taxon>
        <taxon>Actinomycetes</taxon>
        <taxon>Pseudonocardiales</taxon>
        <taxon>Pseudonocardiaceae</taxon>
        <taxon>Amycolatopsis</taxon>
    </lineage>
</organism>
<proteinExistence type="predicted"/>
<keyword evidence="4" id="KW-1185">Reference proteome</keyword>
<accession>A0A428X5K0</accession>
<protein>
    <recommendedName>
        <fullName evidence="5">Secreted protein</fullName>
    </recommendedName>
</protein>
<feature type="transmembrane region" description="Helical" evidence="2">
    <location>
        <begin position="6"/>
        <end position="25"/>
    </location>
</feature>
<comment type="caution">
    <text evidence="3">The sequence shown here is derived from an EMBL/GenBank/DDBJ whole genome shotgun (WGS) entry which is preliminary data.</text>
</comment>
<keyword evidence="2" id="KW-1133">Transmembrane helix</keyword>
<evidence type="ECO:0000256" key="1">
    <source>
        <dbReference type="SAM" id="MobiDB-lite"/>
    </source>
</evidence>
<keyword evidence="2" id="KW-0472">Membrane</keyword>
<dbReference type="RefSeq" id="WP_020646154.1">
    <property type="nucleotide sequence ID" value="NZ_QHHU01000001.1"/>
</dbReference>
<evidence type="ECO:0000256" key="2">
    <source>
        <dbReference type="SAM" id="Phobius"/>
    </source>
</evidence>
<name>A0A428X5K0_AMYBA</name>
<evidence type="ECO:0000313" key="3">
    <source>
        <dbReference type="EMBL" id="RSM50614.1"/>
    </source>
</evidence>
<evidence type="ECO:0000313" key="4">
    <source>
        <dbReference type="Proteomes" id="UP000286716"/>
    </source>
</evidence>
<keyword evidence="2" id="KW-0812">Transmembrane</keyword>